<dbReference type="RefSeq" id="WP_044907202.1">
    <property type="nucleotide sequence ID" value="NZ_JQIF01000095.1"/>
</dbReference>
<comment type="caution">
    <text evidence="1">The sequence shown here is derived from an EMBL/GenBank/DDBJ whole genome shotgun (WGS) entry which is preliminary data.</text>
</comment>
<evidence type="ECO:0000313" key="1">
    <source>
        <dbReference type="EMBL" id="KGJ51837.1"/>
    </source>
</evidence>
<organism evidence="1 2">
    <name type="scientific">Clostridium innocuum</name>
    <dbReference type="NCBI Taxonomy" id="1522"/>
    <lineage>
        <taxon>Bacteria</taxon>
        <taxon>Bacillati</taxon>
        <taxon>Bacillota</taxon>
        <taxon>Clostridia</taxon>
        <taxon>Eubacteriales</taxon>
        <taxon>Clostridiaceae</taxon>
        <taxon>Clostridium</taxon>
    </lineage>
</organism>
<dbReference type="Proteomes" id="UP000030008">
    <property type="component" value="Unassembled WGS sequence"/>
</dbReference>
<accession>A0A099I3M2</accession>
<sequence length="104" mass="12052">MENEEISQKAITFGDCKVVIQLPEGADASDSVVNNIVCFKSGRVFWEIKQLLECYARKNHINYVNELYFDISKKNDQILTCIGFYNHCVIDVYQKKILSIINNR</sequence>
<evidence type="ECO:0000313" key="2">
    <source>
        <dbReference type="Proteomes" id="UP000030008"/>
    </source>
</evidence>
<dbReference type="EMBL" id="JQIF01000095">
    <property type="protein sequence ID" value="KGJ51837.1"/>
    <property type="molecule type" value="Genomic_DNA"/>
</dbReference>
<reference evidence="1 2" key="1">
    <citation type="submission" date="2014-08" db="EMBL/GenBank/DDBJ databases">
        <title>Clostridium innocuum, an unnegligible vancomycin-resistant pathogen causing extra-intestinal infections.</title>
        <authorList>
            <person name="Feng Y."/>
            <person name="Chiu C.-H."/>
        </authorList>
    </citation>
    <scope>NUCLEOTIDE SEQUENCE [LARGE SCALE GENOMIC DNA]</scope>
    <source>
        <strain evidence="1 2">AN88</strain>
    </source>
</reference>
<name>A0A099I3M2_CLOIN</name>
<protein>
    <submittedName>
        <fullName evidence="1">Uncharacterized protein</fullName>
    </submittedName>
</protein>
<proteinExistence type="predicted"/>
<gene>
    <name evidence="1" type="ORF">CIAN88_18055</name>
</gene>
<dbReference type="AlphaFoldDB" id="A0A099I3M2"/>